<feature type="compositionally biased region" description="Basic and acidic residues" evidence="1">
    <location>
        <begin position="115"/>
        <end position="124"/>
    </location>
</feature>
<reference evidence="2 3" key="1">
    <citation type="journal article" date="2019" name="Genome Biol. Evol.">
        <title>Nanopore Sequencing Significantly Improves Genome Assembly of the Protozoan Parasite Trypanosoma cruzi.</title>
        <authorList>
            <person name="Diaz-Viraque F."/>
            <person name="Pita S."/>
            <person name="Greif G."/>
            <person name="de Souza R.C.M."/>
            <person name="Iraola G."/>
            <person name="Robello C."/>
        </authorList>
    </citation>
    <scope>NUCLEOTIDE SEQUENCE [LARGE SCALE GENOMIC DNA]</scope>
    <source>
        <strain evidence="2 3">Berenice</strain>
    </source>
</reference>
<dbReference type="Proteomes" id="UP000583944">
    <property type="component" value="Unassembled WGS sequence"/>
</dbReference>
<evidence type="ECO:0000313" key="3">
    <source>
        <dbReference type="Proteomes" id="UP000583944"/>
    </source>
</evidence>
<gene>
    <name evidence="2" type="ORF">ECC02_001025</name>
</gene>
<feature type="region of interest" description="Disordered" evidence="1">
    <location>
        <begin position="115"/>
        <end position="150"/>
    </location>
</feature>
<evidence type="ECO:0000313" key="2">
    <source>
        <dbReference type="EMBL" id="KAF5225709.1"/>
    </source>
</evidence>
<organism evidence="2 3">
    <name type="scientific">Trypanosoma cruzi</name>
    <dbReference type="NCBI Taxonomy" id="5693"/>
    <lineage>
        <taxon>Eukaryota</taxon>
        <taxon>Discoba</taxon>
        <taxon>Euglenozoa</taxon>
        <taxon>Kinetoplastea</taxon>
        <taxon>Metakinetoplastina</taxon>
        <taxon>Trypanosomatida</taxon>
        <taxon>Trypanosomatidae</taxon>
        <taxon>Trypanosoma</taxon>
        <taxon>Schizotrypanum</taxon>
    </lineage>
</organism>
<dbReference type="VEuPathDB" id="TriTrypDB:ECC02_001025"/>
<dbReference type="AlphaFoldDB" id="A0A7J6YGJ5"/>
<sequence>MSSQFIDSQVEDEEGVRRRLISFYERHNPRQLEYIDNIIFAYKGHWDELFVDLAAKYEHEFWPTDTANESCSSPSNRGRSAGIDSSPGSLSCQPSDRSVGFSSFKLLDPMEVVQRRRSDGRRVDIQNGSLDMINEKPSNNKKNNNNDNNNLKERKLTLLRQSLSGDAQEDITRRLRLQQLFTRFAPREVLRMEEFMAQYREAYMMDISSASGHHDVVTEKEWQEAMIHDLLREFDPNKNGNRVGYKTNTIQREVYLKKSPSSFDSHVLFPFTPADPLDTKPYLGSRLLQEFCATEPSTLKVQRRKEKNKRMTSLPFISQLPLTPNKEERRCFHVETSVDEWCEPPKEHLFANNNKGLLASEPVKFYCDNTTPIRSMSDAEKMRESEELNENGDLPLLSIILNQHTHGKRVCILFSQTLEERKAEEFLLRPAVRRALACPLLHYRLFLLLCISIEAAQGGGLTPQGDPILAWSGEETRIPYWEPSLAHRVLWRGLPSQQVDHTFFLQNEKIIGTLPYDLLDTLHASRSLVRTVGLESLWRDEVTFADVVAVRMRYFARRYPTLRWLVLRPFACLRNNQECTQHFSLDEPQWQGWKKLSSLLFVDAVTELIRVFGGFSEHCWAEFIEVWKKDRNLLMAIAALQDEFCSHSGLDDISEVCSNEFGGTEKEDVCDWESGKACRSGIPRSVSMLLSCTAFLCLHFGRPFGGISCVDIFATYHCLRVAAIAEEENYRRLTILREWGEECDALRHLEVHCAARVSLQERERCQRGTLEVQESSTRMELFQSVLSWLARRSHGCCGSLVAQSLFGTTTVTAVGAYFSQPILHWRRDTMQQRIQAFFRSASEYQQRLNDS</sequence>
<dbReference type="VEuPathDB" id="TriTrypDB:BCY84_18630"/>
<dbReference type="EMBL" id="JABDHM010000005">
    <property type="protein sequence ID" value="KAF5225709.1"/>
    <property type="molecule type" value="Genomic_DNA"/>
</dbReference>
<accession>A0A7J6YGJ5</accession>
<comment type="caution">
    <text evidence="2">The sequence shown here is derived from an EMBL/GenBank/DDBJ whole genome shotgun (WGS) entry which is preliminary data.</text>
</comment>
<feature type="compositionally biased region" description="Polar residues" evidence="1">
    <location>
        <begin position="65"/>
        <end position="78"/>
    </location>
</feature>
<name>A0A7J6YGJ5_TRYCR</name>
<evidence type="ECO:0000256" key="1">
    <source>
        <dbReference type="SAM" id="MobiDB-lite"/>
    </source>
</evidence>
<feature type="compositionally biased region" description="Polar residues" evidence="1">
    <location>
        <begin position="86"/>
        <end position="95"/>
    </location>
</feature>
<feature type="compositionally biased region" description="Low complexity" evidence="1">
    <location>
        <begin position="135"/>
        <end position="149"/>
    </location>
</feature>
<protein>
    <submittedName>
        <fullName evidence="2">Uncharacterized protein</fullName>
    </submittedName>
</protein>
<feature type="region of interest" description="Disordered" evidence="1">
    <location>
        <begin position="65"/>
        <end position="95"/>
    </location>
</feature>
<proteinExistence type="predicted"/>